<dbReference type="InterPro" id="IPR050312">
    <property type="entry name" value="IolE/XylAMocC-like"/>
</dbReference>
<dbReference type="PANTHER" id="PTHR12110">
    <property type="entry name" value="HYDROXYPYRUVATE ISOMERASE"/>
    <property type="match status" value="1"/>
</dbReference>
<dbReference type="Proteomes" id="UP000316968">
    <property type="component" value="Chromosome"/>
</dbReference>
<protein>
    <submittedName>
        <fullName evidence="2">Sugar phosphate isomerase/epimerase</fullName>
    </submittedName>
</protein>
<dbReference type="RefSeq" id="WP_141446018.1">
    <property type="nucleotide sequence ID" value="NZ_CP041217.1"/>
</dbReference>
<proteinExistence type="predicted"/>
<sequence>MTQVGLQLYTVREEMEQDFRGTLEKVAALGYKGVEFHTFFGHGADEVKSMLDELGLVALGTHTSYGQLLEHLDAEIAYNKQIGNDTLIVPYLQAEERVWEDVFANLRKLGRRAREQGAVLAYHNHEFELTEQLDGKPVFDAMYEAVPAEDLQVEMDTCWVHYGGYDAVEYIGRYKGRLPIIHLKDMTRDADGKAITAELGVGEVDLKGIADAAIEAGVEWIVVEQDYCAGGKPLESIATSMEWIKKYAAEGAKLNV</sequence>
<dbReference type="Pfam" id="PF01261">
    <property type="entry name" value="AP_endonuc_2"/>
    <property type="match status" value="1"/>
</dbReference>
<dbReference type="InterPro" id="IPR036237">
    <property type="entry name" value="Xyl_isomerase-like_sf"/>
</dbReference>
<feature type="domain" description="Xylose isomerase-like TIM barrel" evidence="1">
    <location>
        <begin position="23"/>
        <end position="247"/>
    </location>
</feature>
<dbReference type="KEGG" id="saca:FFV09_01380"/>
<accession>A0A4Y6UPQ0</accession>
<dbReference type="Gene3D" id="3.20.20.150">
    <property type="entry name" value="Divalent-metal-dependent TIM barrel enzymes"/>
    <property type="match status" value="1"/>
</dbReference>
<dbReference type="PANTHER" id="PTHR12110:SF41">
    <property type="entry name" value="INOSOSE DEHYDRATASE"/>
    <property type="match status" value="1"/>
</dbReference>
<keyword evidence="2" id="KW-0413">Isomerase</keyword>
<keyword evidence="3" id="KW-1185">Reference proteome</keyword>
<dbReference type="AlphaFoldDB" id="A0A4Y6UPQ0"/>
<dbReference type="InterPro" id="IPR013022">
    <property type="entry name" value="Xyl_isomerase-like_TIM-brl"/>
</dbReference>
<evidence type="ECO:0000259" key="1">
    <source>
        <dbReference type="Pfam" id="PF01261"/>
    </source>
</evidence>
<dbReference type="EMBL" id="CP041217">
    <property type="protein sequence ID" value="QDH19629.1"/>
    <property type="molecule type" value="Genomic_DNA"/>
</dbReference>
<name>A0A4Y6UPQ0_SACBS</name>
<organism evidence="2 3">
    <name type="scientific">Saccharibacillus brassicae</name>
    <dbReference type="NCBI Taxonomy" id="2583377"/>
    <lineage>
        <taxon>Bacteria</taxon>
        <taxon>Bacillati</taxon>
        <taxon>Bacillota</taxon>
        <taxon>Bacilli</taxon>
        <taxon>Bacillales</taxon>
        <taxon>Paenibacillaceae</taxon>
        <taxon>Saccharibacillus</taxon>
    </lineage>
</organism>
<reference evidence="2 3" key="1">
    <citation type="submission" date="2019-06" db="EMBL/GenBank/DDBJ databases">
        <title>Saccharibacillus brassicae sp. nov., an endophytic bacterium isolated from Chinese cabbage seeds (Brassica pekinensis).</title>
        <authorList>
            <person name="Jiang L."/>
            <person name="Lee J."/>
            <person name="Kim S.W."/>
        </authorList>
    </citation>
    <scope>NUCLEOTIDE SEQUENCE [LARGE SCALE GENOMIC DNA]</scope>
    <source>
        <strain evidence="3">KCTC 43072 / ATSA2</strain>
    </source>
</reference>
<dbReference type="SUPFAM" id="SSF51658">
    <property type="entry name" value="Xylose isomerase-like"/>
    <property type="match status" value="1"/>
</dbReference>
<evidence type="ECO:0000313" key="2">
    <source>
        <dbReference type="EMBL" id="QDH19629.1"/>
    </source>
</evidence>
<evidence type="ECO:0000313" key="3">
    <source>
        <dbReference type="Proteomes" id="UP000316968"/>
    </source>
</evidence>
<dbReference type="GO" id="GO:0016853">
    <property type="term" value="F:isomerase activity"/>
    <property type="evidence" value="ECO:0007669"/>
    <property type="project" value="UniProtKB-KW"/>
</dbReference>
<gene>
    <name evidence="2" type="ORF">FFV09_01380</name>
</gene>
<dbReference type="OrthoDB" id="9798407at2"/>